<gene>
    <name evidence="1" type="ORF">METZ01_LOCUS331780</name>
</gene>
<sequence length="305" mass="32771">MAIRDTERNPAAAVLSAPAVRQGIKSILIDPDRSESVTFDGLSFGSVGQYEKIRGIAYGEVDPSDPRNAVITDIELAPVNAQGMVEYSMDIFILKPVDLNRGNHRILFDFNNRGQMRVGLFNDAVTTNNPTSAKDAGTGFIMNLGYTVVGSGWEPAVSGVDAMKIIVPVATKDGATITGPSYEYIVFDNDKTATSRLAYAAANTNKSQAVLTVRERLDDPPTTVPATGWDYTSEDGTEICLLPSGTPFQQSHIYEFTYTAKNPVIAGIGLAATRDFVSFLRSAAAAEGNLLAGDVQYTFSYSISQ</sequence>
<reference evidence="1" key="1">
    <citation type="submission" date="2018-05" db="EMBL/GenBank/DDBJ databases">
        <authorList>
            <person name="Lanie J.A."/>
            <person name="Ng W.-L."/>
            <person name="Kazmierczak K.M."/>
            <person name="Andrzejewski T.M."/>
            <person name="Davidsen T.M."/>
            <person name="Wayne K.J."/>
            <person name="Tettelin H."/>
            <person name="Glass J.I."/>
            <person name="Rusch D."/>
            <person name="Podicherti R."/>
            <person name="Tsui H.-C.T."/>
            <person name="Winkler M.E."/>
        </authorList>
    </citation>
    <scope>NUCLEOTIDE SEQUENCE</scope>
</reference>
<dbReference type="EMBL" id="UINC01111023">
    <property type="protein sequence ID" value="SVC78926.1"/>
    <property type="molecule type" value="Genomic_DNA"/>
</dbReference>
<accession>A0A382Q0F8</accession>
<dbReference type="AlphaFoldDB" id="A0A382Q0F8"/>
<organism evidence="1">
    <name type="scientific">marine metagenome</name>
    <dbReference type="NCBI Taxonomy" id="408172"/>
    <lineage>
        <taxon>unclassified sequences</taxon>
        <taxon>metagenomes</taxon>
        <taxon>ecological metagenomes</taxon>
    </lineage>
</organism>
<name>A0A382Q0F8_9ZZZZ</name>
<proteinExistence type="predicted"/>
<feature type="non-terminal residue" evidence="1">
    <location>
        <position position="305"/>
    </location>
</feature>
<protein>
    <submittedName>
        <fullName evidence="1">Uncharacterized protein</fullName>
    </submittedName>
</protein>
<evidence type="ECO:0000313" key="1">
    <source>
        <dbReference type="EMBL" id="SVC78926.1"/>
    </source>
</evidence>